<keyword evidence="2" id="KW-1185">Reference proteome</keyword>
<dbReference type="Proteomes" id="UP000694564">
    <property type="component" value="Chromosome 7"/>
</dbReference>
<dbReference type="SUPFAM" id="SSF54211">
    <property type="entry name" value="Ribosomal protein S5 domain 2-like"/>
    <property type="match status" value="1"/>
</dbReference>
<dbReference type="Gene3D" id="3.30.230.10">
    <property type="match status" value="1"/>
</dbReference>
<organism evidence="1 2">
    <name type="scientific">Sciurus vulgaris</name>
    <name type="common">Eurasian red squirrel</name>
    <dbReference type="NCBI Taxonomy" id="55149"/>
    <lineage>
        <taxon>Eukaryota</taxon>
        <taxon>Metazoa</taxon>
        <taxon>Chordata</taxon>
        <taxon>Craniata</taxon>
        <taxon>Vertebrata</taxon>
        <taxon>Euteleostomi</taxon>
        <taxon>Mammalia</taxon>
        <taxon>Eutheria</taxon>
        <taxon>Euarchontoglires</taxon>
        <taxon>Glires</taxon>
        <taxon>Rodentia</taxon>
        <taxon>Sciuromorpha</taxon>
        <taxon>Sciuridae</taxon>
        <taxon>Sciurinae</taxon>
        <taxon>Sciurini</taxon>
        <taxon>Sciurus</taxon>
    </lineage>
</organism>
<name>A0A8D2JJM7_SCIVU</name>
<proteinExistence type="predicted"/>
<evidence type="ECO:0000313" key="1">
    <source>
        <dbReference type="Ensembl" id="ENSSVLP00005016454.1"/>
    </source>
</evidence>
<dbReference type="Ensembl" id="ENSSVLT00005018279.1">
    <property type="protein sequence ID" value="ENSSVLP00005016454.1"/>
    <property type="gene ID" value="ENSSVLG00005013060.1"/>
</dbReference>
<protein>
    <submittedName>
        <fullName evidence="1">Uncharacterized protein</fullName>
    </submittedName>
</protein>
<dbReference type="InterPro" id="IPR014721">
    <property type="entry name" value="Ribsml_uS5_D2-typ_fold_subgr"/>
</dbReference>
<dbReference type="AlphaFoldDB" id="A0A8D2JJM7"/>
<reference evidence="1" key="1">
    <citation type="submission" date="2025-08" db="UniProtKB">
        <authorList>
            <consortium name="Ensembl"/>
        </authorList>
    </citation>
    <scope>IDENTIFICATION</scope>
</reference>
<reference evidence="1" key="2">
    <citation type="submission" date="2025-09" db="UniProtKB">
        <authorList>
            <consortium name="Ensembl"/>
        </authorList>
    </citation>
    <scope>IDENTIFICATION</scope>
</reference>
<accession>A0A8D2JJM7</accession>
<dbReference type="InterPro" id="IPR020568">
    <property type="entry name" value="Ribosomal_Su5_D2-typ_SF"/>
</dbReference>
<dbReference type="OrthoDB" id="426865at2759"/>
<sequence>INSKHPLDFIILKVSGGKKTTTAMTHFKRGNSLIKVNKWSLEMIKLHTLQCKLLDPVLFLGKNWFAGRDTHTCVMCDGWPNRLHSCCESKQGPQRKLRKKILKKWRKYSGDRKKKR</sequence>
<evidence type="ECO:0000313" key="2">
    <source>
        <dbReference type="Proteomes" id="UP000694564"/>
    </source>
</evidence>